<organism evidence="2 4">
    <name type="scientific">Prevotella communis</name>
    <dbReference type="NCBI Taxonomy" id="2913614"/>
    <lineage>
        <taxon>Bacteria</taxon>
        <taxon>Pseudomonadati</taxon>
        <taxon>Bacteroidota</taxon>
        <taxon>Bacteroidia</taxon>
        <taxon>Bacteroidales</taxon>
        <taxon>Prevotellaceae</taxon>
        <taxon>Prevotella</taxon>
    </lineage>
</organism>
<evidence type="ECO:0000313" key="4">
    <source>
        <dbReference type="Proteomes" id="UP000199134"/>
    </source>
</evidence>
<proteinExistence type="predicted"/>
<evidence type="ECO:0000313" key="1">
    <source>
        <dbReference type="EMBL" id="SDG72554.1"/>
    </source>
</evidence>
<accession>A0A1H0HGV4</accession>
<protein>
    <submittedName>
        <fullName evidence="2">Uncharacterized protein</fullName>
    </submittedName>
</protein>
<dbReference type="EMBL" id="FNCQ01000008">
    <property type="protein sequence ID" value="SDG72554.1"/>
    <property type="molecule type" value="Genomic_DNA"/>
</dbReference>
<keyword evidence="3" id="KW-1185">Reference proteome</keyword>
<dbReference type="EMBL" id="FNIW01000011">
    <property type="protein sequence ID" value="SDO18320.1"/>
    <property type="molecule type" value="Genomic_DNA"/>
</dbReference>
<sequence>MKMPNFEPTIYYTYNLKTIKYESLSDKRD</sequence>
<accession>A0A1G7WKZ9</accession>
<dbReference type="Proteomes" id="UP000198779">
    <property type="component" value="Unassembled WGS sequence"/>
</dbReference>
<evidence type="ECO:0000313" key="3">
    <source>
        <dbReference type="Proteomes" id="UP000198779"/>
    </source>
</evidence>
<dbReference type="AlphaFoldDB" id="A0A1H0HGV4"/>
<reference evidence="2 3" key="1">
    <citation type="submission" date="2016-10" db="EMBL/GenBank/DDBJ databases">
        <authorList>
            <person name="Varghese N."/>
            <person name="Submissions S."/>
        </authorList>
    </citation>
    <scope>NUCLEOTIDE SEQUENCE</scope>
    <source>
        <strain evidence="2">BP1-145</strain>
        <strain evidence="3">BP1-148</strain>
    </source>
</reference>
<evidence type="ECO:0000313" key="2">
    <source>
        <dbReference type="EMBL" id="SDO18320.1"/>
    </source>
</evidence>
<gene>
    <name evidence="2" type="ORF">SAMN04487900_11154</name>
    <name evidence="1" type="ORF">SAMN04487901_10875</name>
</gene>
<dbReference type="Proteomes" id="UP000199134">
    <property type="component" value="Unassembled WGS sequence"/>
</dbReference>
<reference evidence="1 4" key="2">
    <citation type="submission" date="2016-10" db="EMBL/GenBank/DDBJ databases">
        <authorList>
            <person name="de Groot N.N."/>
        </authorList>
    </citation>
    <scope>NUCLEOTIDE SEQUENCE [LARGE SCALE GENOMIC DNA]</scope>
    <source>
        <strain evidence="4">BP1-145</strain>
        <strain evidence="1">BP1-148</strain>
    </source>
</reference>
<name>A0A1H0HGV4_9BACT</name>